<dbReference type="Gene3D" id="3.40.50.720">
    <property type="entry name" value="NAD(P)-binding Rossmann-like Domain"/>
    <property type="match status" value="1"/>
</dbReference>
<dbReference type="Gene3D" id="3.30.360.10">
    <property type="entry name" value="Dihydrodipicolinate Reductase, domain 2"/>
    <property type="match status" value="1"/>
</dbReference>
<comment type="caution">
    <text evidence="15">The sequence shown here is derived from an EMBL/GenBank/DDBJ whole genome shotgun (WGS) entry which is preliminary data.</text>
</comment>
<evidence type="ECO:0000256" key="2">
    <source>
        <dbReference type="ARBA" id="ARBA00022605"/>
    </source>
</evidence>
<evidence type="ECO:0000256" key="12">
    <source>
        <dbReference type="NCBIfam" id="TIGR00036"/>
    </source>
</evidence>
<gene>
    <name evidence="15" type="primary">dapB</name>
    <name evidence="15" type="ORF">H9816_08275</name>
</gene>
<sequence length="239" mass="26204">MKAVIIGYGVMGHEVEKILSERGHELLMTIDAGEEAKFGTERFRQADVAIEFSTPATAFGNVAACLRAGVPVVSGTTGWNDHIPEAEQMCRELNGTFFHASNFSIGVNILFRVNACLAELMERFPDYDVSMREVHHTRKKDAPSGTAITLAEGILSRLSRKHGWVNEAVNGGDRLGIESVREGDVAGIHEIRYESEADRITLRHEAKGRRGFALGAVLAAEFTRTHHGVLGMDDLFGLK</sequence>
<proteinExistence type="inferred from homology"/>
<dbReference type="GO" id="GO:0019877">
    <property type="term" value="P:diaminopimelate biosynthetic process"/>
    <property type="evidence" value="ECO:0007669"/>
    <property type="project" value="UniProtKB-KW"/>
</dbReference>
<dbReference type="GO" id="GO:0005829">
    <property type="term" value="C:cytosol"/>
    <property type="evidence" value="ECO:0007669"/>
    <property type="project" value="TreeGrafter"/>
</dbReference>
<feature type="domain" description="Dihydrodipicolinate reductase N-terminal" evidence="13">
    <location>
        <begin position="1"/>
        <end position="103"/>
    </location>
</feature>
<evidence type="ECO:0000259" key="14">
    <source>
        <dbReference type="Pfam" id="PF05173"/>
    </source>
</evidence>
<keyword evidence="4" id="KW-0220">Diaminopimelate biosynthesis</keyword>
<dbReference type="InterPro" id="IPR000846">
    <property type="entry name" value="DapB_N"/>
</dbReference>
<evidence type="ECO:0000256" key="10">
    <source>
        <dbReference type="ARBA" id="ARBA00049080"/>
    </source>
</evidence>
<evidence type="ECO:0000256" key="3">
    <source>
        <dbReference type="ARBA" id="ARBA00022857"/>
    </source>
</evidence>
<dbReference type="SUPFAM" id="SSF51735">
    <property type="entry name" value="NAD(P)-binding Rossmann-fold domains"/>
    <property type="match status" value="1"/>
</dbReference>
<reference evidence="15" key="1">
    <citation type="journal article" date="2021" name="PeerJ">
        <title>Extensive microbial diversity within the chicken gut microbiome revealed by metagenomics and culture.</title>
        <authorList>
            <person name="Gilroy R."/>
            <person name="Ravi A."/>
            <person name="Getino M."/>
            <person name="Pursley I."/>
            <person name="Horton D.L."/>
            <person name="Alikhan N.F."/>
            <person name="Baker D."/>
            <person name="Gharbi K."/>
            <person name="Hall N."/>
            <person name="Watson M."/>
            <person name="Adriaenssens E.M."/>
            <person name="Foster-Nyarko E."/>
            <person name="Jarju S."/>
            <person name="Secka A."/>
            <person name="Antonio M."/>
            <person name="Oren A."/>
            <person name="Chaudhuri R.R."/>
            <person name="La Ragione R."/>
            <person name="Hildebrand F."/>
            <person name="Pallen M.J."/>
        </authorList>
    </citation>
    <scope>NUCLEOTIDE SEQUENCE</scope>
    <source>
        <strain evidence="15">ChiHjej11B10-19426</strain>
    </source>
</reference>
<dbReference type="InterPro" id="IPR022663">
    <property type="entry name" value="DapB_C"/>
</dbReference>
<dbReference type="GO" id="GO:0008839">
    <property type="term" value="F:4-hydroxy-tetrahydrodipicolinate reductase"/>
    <property type="evidence" value="ECO:0007669"/>
    <property type="project" value="UniProtKB-UniRule"/>
</dbReference>
<evidence type="ECO:0000256" key="6">
    <source>
        <dbReference type="ARBA" id="ARBA00023027"/>
    </source>
</evidence>
<dbReference type="InterPro" id="IPR023940">
    <property type="entry name" value="DHDPR_bac"/>
</dbReference>
<dbReference type="GO" id="GO:0009089">
    <property type="term" value="P:lysine biosynthetic process via diaminopimelate"/>
    <property type="evidence" value="ECO:0007669"/>
    <property type="project" value="UniProtKB-UniRule"/>
</dbReference>
<name>A0A9D2DFF3_9BACT</name>
<keyword evidence="7" id="KW-0457">Lysine biosynthesis</keyword>
<keyword evidence="2" id="KW-0028">Amino-acid biosynthesis</keyword>
<evidence type="ECO:0000256" key="4">
    <source>
        <dbReference type="ARBA" id="ARBA00022915"/>
    </source>
</evidence>
<evidence type="ECO:0000256" key="1">
    <source>
        <dbReference type="ARBA" id="ARBA00006642"/>
    </source>
</evidence>
<dbReference type="SUPFAM" id="SSF55347">
    <property type="entry name" value="Glyceraldehyde-3-phosphate dehydrogenase-like, C-terminal domain"/>
    <property type="match status" value="1"/>
</dbReference>
<evidence type="ECO:0000256" key="11">
    <source>
        <dbReference type="ARBA" id="ARBA00049396"/>
    </source>
</evidence>
<protein>
    <recommendedName>
        <fullName evidence="9 12">4-hydroxy-tetrahydrodipicolinate reductase</fullName>
        <ecNumber evidence="9 12">1.17.1.8</ecNumber>
    </recommendedName>
</protein>
<organism evidence="15 16">
    <name type="scientific">Candidatus Tidjanibacter faecipullorum</name>
    <dbReference type="NCBI Taxonomy" id="2838766"/>
    <lineage>
        <taxon>Bacteria</taxon>
        <taxon>Pseudomonadati</taxon>
        <taxon>Bacteroidota</taxon>
        <taxon>Bacteroidia</taxon>
        <taxon>Bacteroidales</taxon>
        <taxon>Rikenellaceae</taxon>
        <taxon>Tidjanibacter</taxon>
    </lineage>
</organism>
<evidence type="ECO:0000256" key="7">
    <source>
        <dbReference type="ARBA" id="ARBA00023154"/>
    </source>
</evidence>
<comment type="catalytic activity">
    <reaction evidence="11">
        <text>(S)-2,3,4,5-tetrahydrodipicolinate + NAD(+) + H2O = (2S,4S)-4-hydroxy-2,3,4,5-tetrahydrodipicolinate + NADH + H(+)</text>
        <dbReference type="Rhea" id="RHEA:35323"/>
        <dbReference type="ChEBI" id="CHEBI:15377"/>
        <dbReference type="ChEBI" id="CHEBI:15378"/>
        <dbReference type="ChEBI" id="CHEBI:16845"/>
        <dbReference type="ChEBI" id="CHEBI:57540"/>
        <dbReference type="ChEBI" id="CHEBI:57945"/>
        <dbReference type="ChEBI" id="CHEBI:67139"/>
        <dbReference type="EC" id="1.17.1.8"/>
    </reaction>
</comment>
<dbReference type="InterPro" id="IPR036291">
    <property type="entry name" value="NAD(P)-bd_dom_sf"/>
</dbReference>
<dbReference type="EC" id="1.17.1.8" evidence="9 12"/>
<dbReference type="Proteomes" id="UP000824014">
    <property type="component" value="Unassembled WGS sequence"/>
</dbReference>
<keyword evidence="3" id="KW-0521">NADP</keyword>
<comment type="pathway">
    <text evidence="8">Amino-acid biosynthesis; L-lysine biosynthesis via DAP pathway; (S)-tetrahydrodipicolinate from L-aspartate: step 4/4.</text>
</comment>
<keyword evidence="6" id="KW-0520">NAD</keyword>
<dbReference type="PANTHER" id="PTHR20836">
    <property type="entry name" value="DIHYDRODIPICOLINATE REDUCTASE"/>
    <property type="match status" value="1"/>
</dbReference>
<dbReference type="NCBIfam" id="TIGR00036">
    <property type="entry name" value="dapB"/>
    <property type="match status" value="1"/>
</dbReference>
<comment type="catalytic activity">
    <reaction evidence="10">
        <text>(S)-2,3,4,5-tetrahydrodipicolinate + NADP(+) + H2O = (2S,4S)-4-hydroxy-2,3,4,5-tetrahydrodipicolinate + NADPH + H(+)</text>
        <dbReference type="Rhea" id="RHEA:35331"/>
        <dbReference type="ChEBI" id="CHEBI:15377"/>
        <dbReference type="ChEBI" id="CHEBI:15378"/>
        <dbReference type="ChEBI" id="CHEBI:16845"/>
        <dbReference type="ChEBI" id="CHEBI:57783"/>
        <dbReference type="ChEBI" id="CHEBI:58349"/>
        <dbReference type="ChEBI" id="CHEBI:67139"/>
        <dbReference type="EC" id="1.17.1.8"/>
    </reaction>
</comment>
<comment type="similarity">
    <text evidence="1">Belongs to the DapB family.</text>
</comment>
<feature type="domain" description="Dihydrodipicolinate reductase C-terminal" evidence="14">
    <location>
        <begin position="106"/>
        <end position="235"/>
    </location>
</feature>
<dbReference type="EMBL" id="DXCC01000031">
    <property type="protein sequence ID" value="HIZ15882.1"/>
    <property type="molecule type" value="Genomic_DNA"/>
</dbReference>
<dbReference type="Pfam" id="PF05173">
    <property type="entry name" value="DapB_C"/>
    <property type="match status" value="1"/>
</dbReference>
<evidence type="ECO:0000259" key="13">
    <source>
        <dbReference type="Pfam" id="PF01113"/>
    </source>
</evidence>
<dbReference type="PIRSF" id="PIRSF000161">
    <property type="entry name" value="DHPR"/>
    <property type="match status" value="1"/>
</dbReference>
<accession>A0A9D2DFF3</accession>
<evidence type="ECO:0000256" key="5">
    <source>
        <dbReference type="ARBA" id="ARBA00023002"/>
    </source>
</evidence>
<dbReference type="AlphaFoldDB" id="A0A9D2DFF3"/>
<evidence type="ECO:0000313" key="15">
    <source>
        <dbReference type="EMBL" id="HIZ15882.1"/>
    </source>
</evidence>
<evidence type="ECO:0000313" key="16">
    <source>
        <dbReference type="Proteomes" id="UP000824014"/>
    </source>
</evidence>
<dbReference type="Pfam" id="PF01113">
    <property type="entry name" value="DapB_N"/>
    <property type="match status" value="1"/>
</dbReference>
<dbReference type="PANTHER" id="PTHR20836:SF0">
    <property type="entry name" value="4-HYDROXY-TETRAHYDRODIPICOLINATE REDUCTASE 1, CHLOROPLASTIC-RELATED"/>
    <property type="match status" value="1"/>
</dbReference>
<evidence type="ECO:0000256" key="8">
    <source>
        <dbReference type="ARBA" id="ARBA00037922"/>
    </source>
</evidence>
<reference evidence="15" key="2">
    <citation type="submission" date="2021-04" db="EMBL/GenBank/DDBJ databases">
        <authorList>
            <person name="Gilroy R."/>
        </authorList>
    </citation>
    <scope>NUCLEOTIDE SEQUENCE</scope>
    <source>
        <strain evidence="15">ChiHjej11B10-19426</strain>
    </source>
</reference>
<evidence type="ECO:0000256" key="9">
    <source>
        <dbReference type="ARBA" id="ARBA00038983"/>
    </source>
</evidence>
<keyword evidence="5 15" id="KW-0560">Oxidoreductase</keyword>